<protein>
    <submittedName>
        <fullName evidence="2">Uncharacterized protein</fullName>
    </submittedName>
</protein>
<organism evidence="2 3">
    <name type="scientific">Jaapia argillacea MUCL 33604</name>
    <dbReference type="NCBI Taxonomy" id="933084"/>
    <lineage>
        <taxon>Eukaryota</taxon>
        <taxon>Fungi</taxon>
        <taxon>Dikarya</taxon>
        <taxon>Basidiomycota</taxon>
        <taxon>Agaricomycotina</taxon>
        <taxon>Agaricomycetes</taxon>
        <taxon>Agaricomycetidae</taxon>
        <taxon>Jaapiales</taxon>
        <taxon>Jaapiaceae</taxon>
        <taxon>Jaapia</taxon>
    </lineage>
</organism>
<dbReference type="HOGENOM" id="CLU_813982_0_0_1"/>
<gene>
    <name evidence="2" type="ORF">JAAARDRAFT_211227</name>
</gene>
<dbReference type="OrthoDB" id="3270792at2759"/>
<keyword evidence="3" id="KW-1185">Reference proteome</keyword>
<evidence type="ECO:0000313" key="2">
    <source>
        <dbReference type="EMBL" id="KDQ51271.1"/>
    </source>
</evidence>
<sequence>MSTLGVPDYLVPAPTKPPTHCACGRALAHSIDIDADLFCSKECARADSLRALHRGDSSHYRRQMKMAKIVPVTETLQNIPSEKDARDYGKNAVSRFSGHADDGRMSVRREPSLRRAGPLRVMNGGNVDDDSDDEAAHTTPPAFFGGGGRTPLPMPPLKQVQGPMKPTIVQNNIKPKSLRRSVSNVFNSHPHAQMRPIPPQNGPRPLQDHARHILAQYPPVILANGGYPSQGPSPIPPTTQTRPLEIRKRASHMFRVLGHSDARKKPVPVPQAPIACASVNRLKGDEARTVRRSVSLAGGKSPLATLGPDPVQHGPGYAAEVFHVVRELRTVDPGSPRARWD</sequence>
<dbReference type="EMBL" id="KL197750">
    <property type="protein sequence ID" value="KDQ51271.1"/>
    <property type="molecule type" value="Genomic_DNA"/>
</dbReference>
<name>A0A067PLD4_9AGAM</name>
<reference evidence="3" key="1">
    <citation type="journal article" date="2014" name="Proc. Natl. Acad. Sci. U.S.A.">
        <title>Extensive sampling of basidiomycete genomes demonstrates inadequacy of the white-rot/brown-rot paradigm for wood decay fungi.</title>
        <authorList>
            <person name="Riley R."/>
            <person name="Salamov A.A."/>
            <person name="Brown D.W."/>
            <person name="Nagy L.G."/>
            <person name="Floudas D."/>
            <person name="Held B.W."/>
            <person name="Levasseur A."/>
            <person name="Lombard V."/>
            <person name="Morin E."/>
            <person name="Otillar R."/>
            <person name="Lindquist E.A."/>
            <person name="Sun H."/>
            <person name="LaButti K.M."/>
            <person name="Schmutz J."/>
            <person name="Jabbour D."/>
            <person name="Luo H."/>
            <person name="Baker S.E."/>
            <person name="Pisabarro A.G."/>
            <person name="Walton J.D."/>
            <person name="Blanchette R.A."/>
            <person name="Henrissat B."/>
            <person name="Martin F."/>
            <person name="Cullen D."/>
            <person name="Hibbett D.S."/>
            <person name="Grigoriev I.V."/>
        </authorList>
    </citation>
    <scope>NUCLEOTIDE SEQUENCE [LARGE SCALE GENOMIC DNA]</scope>
    <source>
        <strain evidence="3">MUCL 33604</strain>
    </source>
</reference>
<accession>A0A067PLD4</accession>
<dbReference type="Proteomes" id="UP000027265">
    <property type="component" value="Unassembled WGS sequence"/>
</dbReference>
<dbReference type="InParanoid" id="A0A067PLD4"/>
<dbReference type="AlphaFoldDB" id="A0A067PLD4"/>
<evidence type="ECO:0000256" key="1">
    <source>
        <dbReference type="SAM" id="MobiDB-lite"/>
    </source>
</evidence>
<feature type="region of interest" description="Disordered" evidence="1">
    <location>
        <begin position="117"/>
        <end position="150"/>
    </location>
</feature>
<evidence type="ECO:0000313" key="3">
    <source>
        <dbReference type="Proteomes" id="UP000027265"/>
    </source>
</evidence>
<proteinExistence type="predicted"/>